<dbReference type="Proteomes" id="UP000295172">
    <property type="component" value="Unassembled WGS sequence"/>
</dbReference>
<feature type="domain" description="VOC" evidence="1">
    <location>
        <begin position="4"/>
        <end position="128"/>
    </location>
</feature>
<organism evidence="2 3">
    <name type="scientific">Kribbella turkmenica</name>
    <dbReference type="NCBI Taxonomy" id="2530375"/>
    <lineage>
        <taxon>Bacteria</taxon>
        <taxon>Bacillati</taxon>
        <taxon>Actinomycetota</taxon>
        <taxon>Actinomycetes</taxon>
        <taxon>Propionibacteriales</taxon>
        <taxon>Kribbellaceae</taxon>
        <taxon>Kribbella</taxon>
    </lineage>
</organism>
<gene>
    <name evidence="2" type="ORF">E1218_29950</name>
</gene>
<evidence type="ECO:0000313" key="2">
    <source>
        <dbReference type="EMBL" id="TDD16364.1"/>
    </source>
</evidence>
<dbReference type="InterPro" id="IPR029068">
    <property type="entry name" value="Glyas_Bleomycin-R_OHBP_Dase"/>
</dbReference>
<dbReference type="PANTHER" id="PTHR36503">
    <property type="entry name" value="BLR2520 PROTEIN"/>
    <property type="match status" value="1"/>
</dbReference>
<dbReference type="Gene3D" id="3.10.180.10">
    <property type="entry name" value="2,3-Dihydroxybiphenyl 1,2-Dioxygenase, domain 1"/>
    <property type="match status" value="1"/>
</dbReference>
<dbReference type="InterPro" id="IPR004360">
    <property type="entry name" value="Glyas_Fos-R_dOase_dom"/>
</dbReference>
<keyword evidence="3" id="KW-1185">Reference proteome</keyword>
<dbReference type="Pfam" id="PF00903">
    <property type="entry name" value="Glyoxalase"/>
    <property type="match status" value="1"/>
</dbReference>
<dbReference type="InterPro" id="IPR037523">
    <property type="entry name" value="VOC_core"/>
</dbReference>
<reference evidence="2 3" key="1">
    <citation type="submission" date="2019-02" db="EMBL/GenBank/DDBJ databases">
        <title>Draft genome sequences of novel Actinobacteria.</title>
        <authorList>
            <person name="Sahin N."/>
            <person name="Ay H."/>
            <person name="Saygin H."/>
        </authorList>
    </citation>
    <scope>NUCLEOTIDE SEQUENCE [LARGE SCALE GENOMIC DNA]</scope>
    <source>
        <strain evidence="2 3">16K104</strain>
    </source>
</reference>
<evidence type="ECO:0000259" key="1">
    <source>
        <dbReference type="PROSITE" id="PS51819"/>
    </source>
</evidence>
<sequence>MPATVNAIDIAVTDLTAAIEFYRRLGLEFVRDEHWPDDHAGCDLPNGLHLMLDSDDLRGKMTAGWTPPATGRTFLTFELESPAAVDAKYADLVANGVTGMQEPFDAPWGMRYATVTDPSGNGVDLFAGLPRDS</sequence>
<name>A0A4R4WIW8_9ACTN</name>
<proteinExistence type="predicted"/>
<comment type="caution">
    <text evidence="2">The sequence shown here is derived from an EMBL/GenBank/DDBJ whole genome shotgun (WGS) entry which is preliminary data.</text>
</comment>
<evidence type="ECO:0000313" key="3">
    <source>
        <dbReference type="Proteomes" id="UP000295172"/>
    </source>
</evidence>
<dbReference type="OrthoDB" id="9798430at2"/>
<dbReference type="AlphaFoldDB" id="A0A4R4WIW8"/>
<dbReference type="SUPFAM" id="SSF54593">
    <property type="entry name" value="Glyoxalase/Bleomycin resistance protein/Dihydroxybiphenyl dioxygenase"/>
    <property type="match status" value="1"/>
</dbReference>
<protein>
    <submittedName>
        <fullName evidence="2">Glyoxalase</fullName>
    </submittedName>
</protein>
<dbReference type="EMBL" id="SMKR01000178">
    <property type="protein sequence ID" value="TDD16364.1"/>
    <property type="molecule type" value="Genomic_DNA"/>
</dbReference>
<dbReference type="PROSITE" id="PS51819">
    <property type="entry name" value="VOC"/>
    <property type="match status" value="1"/>
</dbReference>
<dbReference type="RefSeq" id="WP_132326311.1">
    <property type="nucleotide sequence ID" value="NZ_SMKR01000178.1"/>
</dbReference>
<dbReference type="PANTHER" id="PTHR36503:SF3">
    <property type="entry name" value="BLR0126 PROTEIN"/>
    <property type="match status" value="1"/>
</dbReference>
<accession>A0A4R4WIW8</accession>